<dbReference type="InterPro" id="IPR001650">
    <property type="entry name" value="Helicase_C-like"/>
</dbReference>
<feature type="compositionally biased region" description="Basic and acidic residues" evidence="9">
    <location>
        <begin position="1357"/>
        <end position="1369"/>
    </location>
</feature>
<evidence type="ECO:0000313" key="12">
    <source>
        <dbReference type="EMBL" id="KNC96281.1"/>
    </source>
</evidence>
<evidence type="ECO:0000256" key="4">
    <source>
        <dbReference type="ARBA" id="ARBA00022741"/>
    </source>
</evidence>
<dbReference type="InterPro" id="IPR011335">
    <property type="entry name" value="Restrct_endonuc-II-like"/>
</dbReference>
<dbReference type="Gene3D" id="1.20.1320.20">
    <property type="entry name" value="hef helicase domain"/>
    <property type="match status" value="1"/>
</dbReference>
<feature type="compositionally biased region" description="Acidic residues" evidence="9">
    <location>
        <begin position="1266"/>
        <end position="1286"/>
    </location>
</feature>
<feature type="region of interest" description="Disordered" evidence="9">
    <location>
        <begin position="1094"/>
        <end position="1118"/>
    </location>
</feature>
<evidence type="ECO:0000256" key="9">
    <source>
        <dbReference type="SAM" id="MobiDB-lite"/>
    </source>
</evidence>
<dbReference type="GO" id="GO:0005524">
    <property type="term" value="F:ATP binding"/>
    <property type="evidence" value="ECO:0007669"/>
    <property type="project" value="UniProtKB-KW"/>
</dbReference>
<evidence type="ECO:0000256" key="1">
    <source>
        <dbReference type="ARBA" id="ARBA00004123"/>
    </source>
</evidence>
<dbReference type="OrthoDB" id="164902at2759"/>
<evidence type="ECO:0000313" key="13">
    <source>
        <dbReference type="Proteomes" id="UP000053201"/>
    </source>
</evidence>
<feature type="region of interest" description="Disordered" evidence="9">
    <location>
        <begin position="1232"/>
        <end position="1297"/>
    </location>
</feature>
<dbReference type="Gene3D" id="3.40.50.10130">
    <property type="match status" value="1"/>
</dbReference>
<dbReference type="VEuPathDB" id="FungiDB:SPPG_08433"/>
<sequence length="1886" mass="210396">MISDDELFADLDLDDDACLQALANVEREYGSVDGRTVKESEKKNPSSVPNGDFTDSGKRQRTLGQFVRKLNANQNGIGAAQTGTSGTRSNETSSGSHHPQTLRTFRAALAAPASPSSESVPSFHPVDPEAIKTWIYPTNVPVRDYQFNIVSRCLHVNTLVSLPTGLGKTFIAAVVMFNFFRWFPDGKIIFMAPTKPLVAQQIEACYKITGIPQDATEELTGTTSPDARRLSWIHKRVFFLTPQVMQNDLNRGTCPSQNVVLLVVDEAHRATGNHAYCEVVRELRLRNQRFRILALTATPGSDTKTVQQVVGNMLIARIEIRTEDSLDIKPFIFQRALELVTVPLSDAITSLQTTLNKVTQVFINRLCKAKAFYRNDPQNVGRYELLLARDRWRQELRNQQGTQGVMTPGRAASLEGDFGVAMTLAAAMQFLVVHGIRTCYSHLHSYVEEAQKSGARISRSRAELLKNRDFLGLMSRIKQLMGSPTFSSHPKLDRLVSLVVQHFVEHAEETQRLTEDGRSTECRETRVMVFSQFRESVEEIKAALEQHKPMIRVMSFVGQSAGGKGTKKGFSQKEQLRVLSEFQKGNYNVLVATSIGEEGLDIGEVDLILCYDVQNSPIRMLQRMGRTGRKRQGKVILLLTEGKEEDAHRRSQAQYKTVQKAITDQQGKKLQMFSEDQCRMLPPGTKPVCVKMQLDIAQYTAKNGSKRPKRVSDATHEAEDAECVGPFLTTEEQKDYDRRYRVLEHEARTVDIARYTYWQTQELPELKIQRSRRCRAFVSSVQLMEQLALDEEEGKPSTYAEQIGQWLDLGDVNQHDAGVRRMQTVANQRETDDCAQFQEPFHSENLEKMDDVPILLPSATGSKPQRPILGLSDIHDILESEYENHDDLDDLLMQEIPSAVDTVTTRQAVTPRLVSTEGQSLRPRCRLQAKNKPLSMLSRTPKLVAGSTAEEVPKANTPELSQNFDPVEYDDDWSHDEAFLVYESPCRATACAKDEPLVTSSLLRQPITGERPTVAIGDPTELENRDSDVIQNMDEAVNELDPVSPAVDAEYHIDNSFLAELDKMELDEICSSPKPPCQKIVFKVPESIAAVKMQANPEHGSRGAKSPSSPKNDGMALSQSPMLAGKMRSKFRIDDSPSSQLPVLCEQVNGPGSPDAGATQLATQRSGRAMKRLRRVKSLSRHTPLGSLSRLRGSQSIRKGHLRVAGLMKKLNQKKLPRGPPMERGRQVVENMNSRQRQQEGIRIPRKQQPKPSGEENPFLDHEVEVSADEADESEDEDPGEEDWDQDLSGFVVTDTQTPSHVAVSSSNVSFDVEESPSDKMAFYQRSLLSPAMGGFGTRKAGGYKFAWGRVTPGKRRFGDTPERVRESELSEDEDTTLSGFIVSDDDLEEEDISQPDDGANSANSSQNDTGFVRLLKRTVIEDDSEVDIESPSKKIRIEGSEQHDEVRLNLPQERVTKPLAAGPVAHQTGGVLSDNSKQPLQSLPVGISGNIGSGDISHERSSLQCIKPWQKSVNVVKLSSGQSNTVRISTVPSRQQEPIAECKVELDGLARAAVEDAMQIDWDDDDWEDTDLQNDNIPVHPGQLEIAETAACSFLDPSRLNLNGKSEMPSSETAEQIAYSPFKMQGPSPLKDIGALSKKQRELLFIHESPTAHIEKVQQHSGNKLVILVDTREMRSSICSLLRNKFKLRTEIRQLAFGDYVVSNRVAVERKTKTDLLNSVYNKRVFEQIENLKSMCEKPILIVEQEASEGQQSMAATTQFEGIIASLIRMQITVLFSDSAEETAQLLYNFAMAEAEEGARIDVPDLLPDKKNQFLQFLLSIPGISDVTAMAIMNTRVKSVREFVNCDIDDIIKKIPGMGSSRARTIHKYLRTKYRDNEVGDSGPV</sequence>
<dbReference type="CDD" id="cd18033">
    <property type="entry name" value="DEXDc_FANCM"/>
    <property type="match status" value="1"/>
</dbReference>
<dbReference type="InterPro" id="IPR044749">
    <property type="entry name" value="FANCM_DEXDc"/>
</dbReference>
<dbReference type="STRING" id="645134.A0A0L0H5T5"/>
<dbReference type="GO" id="GO:0000400">
    <property type="term" value="F:four-way junction DNA binding"/>
    <property type="evidence" value="ECO:0007669"/>
    <property type="project" value="TreeGrafter"/>
</dbReference>
<dbReference type="GeneID" id="27691598"/>
<evidence type="ECO:0000256" key="6">
    <source>
        <dbReference type="ARBA" id="ARBA00022806"/>
    </source>
</evidence>
<dbReference type="Pfam" id="PF16783">
    <property type="entry name" value="FANCM-MHF_bd"/>
    <property type="match status" value="1"/>
</dbReference>
<dbReference type="CDD" id="cd12091">
    <property type="entry name" value="FANCM_ID"/>
    <property type="match status" value="1"/>
</dbReference>
<dbReference type="GO" id="GO:0009378">
    <property type="term" value="F:four-way junction helicase activity"/>
    <property type="evidence" value="ECO:0007669"/>
    <property type="project" value="TreeGrafter"/>
</dbReference>
<keyword evidence="7" id="KW-0067">ATP-binding</keyword>
<comment type="similarity">
    <text evidence="2">Belongs to the DEAD box helicase family. DEAH subfamily. FANCM sub-subfamily.</text>
</comment>
<feature type="region of interest" description="Disordered" evidence="9">
    <location>
        <begin position="74"/>
        <end position="99"/>
    </location>
</feature>
<dbReference type="Pfam" id="PF02732">
    <property type="entry name" value="ERCC4"/>
    <property type="match status" value="1"/>
</dbReference>
<dbReference type="PANTHER" id="PTHR14025:SF20">
    <property type="entry name" value="FANCONI ANEMIA GROUP M PROTEIN"/>
    <property type="match status" value="1"/>
</dbReference>
<dbReference type="SMART" id="SM00891">
    <property type="entry name" value="ERCC4"/>
    <property type="match status" value="1"/>
</dbReference>
<evidence type="ECO:0000256" key="8">
    <source>
        <dbReference type="ARBA" id="ARBA00023242"/>
    </source>
</evidence>
<dbReference type="SUPFAM" id="SSF52540">
    <property type="entry name" value="P-loop containing nucleoside triphosphate hydrolases"/>
    <property type="match status" value="1"/>
</dbReference>
<dbReference type="InterPro" id="IPR014001">
    <property type="entry name" value="Helicase_ATP-bd"/>
</dbReference>
<dbReference type="PROSITE" id="PS51192">
    <property type="entry name" value="HELICASE_ATP_BIND_1"/>
    <property type="match status" value="1"/>
</dbReference>
<dbReference type="SMART" id="SM00278">
    <property type="entry name" value="HhH1"/>
    <property type="match status" value="2"/>
</dbReference>
<name>A0A0L0H5T5_SPIPD</name>
<dbReference type="CDD" id="cd18801">
    <property type="entry name" value="SF2_C_FANCM_Hef"/>
    <property type="match status" value="1"/>
</dbReference>
<dbReference type="EC" id="3.6.4.12" evidence="3"/>
<feature type="compositionally biased region" description="Polar residues" evidence="9">
    <location>
        <begin position="1106"/>
        <end position="1118"/>
    </location>
</feature>
<dbReference type="GO" id="GO:0004518">
    <property type="term" value="F:nuclease activity"/>
    <property type="evidence" value="ECO:0007669"/>
    <property type="project" value="InterPro"/>
</dbReference>
<keyword evidence="6" id="KW-0347">Helicase</keyword>
<dbReference type="FunFam" id="3.40.50.300:FF:000861">
    <property type="entry name" value="Fanconi anemia, complementation group M"/>
    <property type="match status" value="1"/>
</dbReference>
<dbReference type="SUPFAM" id="SSF52980">
    <property type="entry name" value="Restriction endonuclease-like"/>
    <property type="match status" value="1"/>
</dbReference>
<dbReference type="InParanoid" id="A0A0L0H5T5"/>
<dbReference type="Proteomes" id="UP000053201">
    <property type="component" value="Unassembled WGS sequence"/>
</dbReference>
<dbReference type="CDD" id="cd20075">
    <property type="entry name" value="XPF_nuclease_XPF_arch"/>
    <property type="match status" value="1"/>
</dbReference>
<keyword evidence="8" id="KW-0539">Nucleus</keyword>
<dbReference type="Pfam" id="PF00271">
    <property type="entry name" value="Helicase_C"/>
    <property type="match status" value="1"/>
</dbReference>
<dbReference type="GO" id="GO:0036297">
    <property type="term" value="P:interstrand cross-link repair"/>
    <property type="evidence" value="ECO:0007669"/>
    <property type="project" value="TreeGrafter"/>
</dbReference>
<dbReference type="SMART" id="SM00490">
    <property type="entry name" value="HELICc"/>
    <property type="match status" value="1"/>
</dbReference>
<dbReference type="SMART" id="SM00487">
    <property type="entry name" value="DEXDc"/>
    <property type="match status" value="1"/>
</dbReference>
<evidence type="ECO:0000256" key="7">
    <source>
        <dbReference type="ARBA" id="ARBA00022840"/>
    </source>
</evidence>
<keyword evidence="5" id="KW-0378">Hydrolase</keyword>
<dbReference type="EMBL" id="KQ257470">
    <property type="protein sequence ID" value="KNC96281.1"/>
    <property type="molecule type" value="Genomic_DNA"/>
</dbReference>
<dbReference type="InterPro" id="IPR003583">
    <property type="entry name" value="Hlx-hairpin-Hlx_DNA-bd_motif"/>
</dbReference>
<evidence type="ECO:0000259" key="11">
    <source>
        <dbReference type="PROSITE" id="PS51194"/>
    </source>
</evidence>
<evidence type="ECO:0000256" key="5">
    <source>
        <dbReference type="ARBA" id="ARBA00022801"/>
    </source>
</evidence>
<organism evidence="12 13">
    <name type="scientific">Spizellomyces punctatus (strain DAOM BR117)</name>
    <dbReference type="NCBI Taxonomy" id="645134"/>
    <lineage>
        <taxon>Eukaryota</taxon>
        <taxon>Fungi</taxon>
        <taxon>Fungi incertae sedis</taxon>
        <taxon>Chytridiomycota</taxon>
        <taxon>Chytridiomycota incertae sedis</taxon>
        <taxon>Chytridiomycetes</taxon>
        <taxon>Spizellomycetales</taxon>
        <taxon>Spizellomycetaceae</taxon>
        <taxon>Spizellomyces</taxon>
    </lineage>
</organism>
<dbReference type="InterPro" id="IPR011545">
    <property type="entry name" value="DEAD/DEAH_box_helicase_dom"/>
</dbReference>
<feature type="region of interest" description="Disordered" evidence="9">
    <location>
        <begin position="1351"/>
        <end position="1409"/>
    </location>
</feature>
<dbReference type="GO" id="GO:0045003">
    <property type="term" value="P:double-strand break repair via synthesis-dependent strand annealing"/>
    <property type="evidence" value="ECO:0007669"/>
    <property type="project" value="TreeGrafter"/>
</dbReference>
<dbReference type="InterPro" id="IPR039686">
    <property type="entry name" value="FANCM/Mph1-like_ID"/>
</dbReference>
<feature type="compositionally biased region" description="Acidic residues" evidence="9">
    <location>
        <begin position="1384"/>
        <end position="1395"/>
    </location>
</feature>
<dbReference type="PROSITE" id="PS51194">
    <property type="entry name" value="HELICASE_CTER"/>
    <property type="match status" value="1"/>
</dbReference>
<dbReference type="Pfam" id="PF00270">
    <property type="entry name" value="DEAD"/>
    <property type="match status" value="1"/>
</dbReference>
<dbReference type="InterPro" id="IPR031879">
    <property type="entry name" value="FANCM-MHF-bd"/>
</dbReference>
<dbReference type="SUPFAM" id="SSF47781">
    <property type="entry name" value="RuvA domain 2-like"/>
    <property type="match status" value="1"/>
</dbReference>
<accession>A0A0L0H5T5</accession>
<dbReference type="InterPro" id="IPR027417">
    <property type="entry name" value="P-loop_NTPase"/>
</dbReference>
<feature type="compositionally biased region" description="Basic and acidic residues" evidence="9">
    <location>
        <begin position="34"/>
        <end position="44"/>
    </location>
</feature>
<dbReference type="InterPro" id="IPR010994">
    <property type="entry name" value="RuvA_2-like"/>
</dbReference>
<dbReference type="eggNOG" id="KOG0442">
    <property type="taxonomic scope" value="Eukaryota"/>
</dbReference>
<dbReference type="GO" id="GO:0043138">
    <property type="term" value="F:3'-5' DNA helicase activity"/>
    <property type="evidence" value="ECO:0007669"/>
    <property type="project" value="InterPro"/>
</dbReference>
<feature type="domain" description="Helicase ATP-binding" evidence="10">
    <location>
        <begin position="149"/>
        <end position="317"/>
    </location>
</feature>
<dbReference type="PANTHER" id="PTHR14025">
    <property type="entry name" value="FANCONI ANEMIA GROUP M FANCM FAMILY MEMBER"/>
    <property type="match status" value="1"/>
</dbReference>
<dbReference type="GO" id="GO:0016787">
    <property type="term" value="F:hydrolase activity"/>
    <property type="evidence" value="ECO:0007669"/>
    <property type="project" value="UniProtKB-KW"/>
</dbReference>
<evidence type="ECO:0000259" key="10">
    <source>
        <dbReference type="PROSITE" id="PS51192"/>
    </source>
</evidence>
<feature type="domain" description="Helicase C-terminal" evidence="11">
    <location>
        <begin position="498"/>
        <end position="676"/>
    </location>
</feature>
<evidence type="ECO:0000256" key="3">
    <source>
        <dbReference type="ARBA" id="ARBA00012551"/>
    </source>
</evidence>
<comment type="subcellular location">
    <subcellularLocation>
        <location evidence="1">Nucleus</location>
    </subcellularLocation>
</comment>
<feature type="region of interest" description="Disordered" evidence="9">
    <location>
        <begin position="34"/>
        <end position="58"/>
    </location>
</feature>
<gene>
    <name evidence="12" type="ORF">SPPG_08433</name>
</gene>
<dbReference type="InterPro" id="IPR006166">
    <property type="entry name" value="ERCC4_domain"/>
</dbReference>
<keyword evidence="13" id="KW-1185">Reference proteome</keyword>
<reference evidence="12 13" key="1">
    <citation type="submission" date="2009-08" db="EMBL/GenBank/DDBJ databases">
        <title>The Genome Sequence of Spizellomyces punctatus strain DAOM BR117.</title>
        <authorList>
            <consortium name="The Broad Institute Genome Sequencing Platform"/>
            <person name="Russ C."/>
            <person name="Cuomo C."/>
            <person name="Shea T."/>
            <person name="Young S.K."/>
            <person name="Zeng Q."/>
            <person name="Koehrsen M."/>
            <person name="Haas B."/>
            <person name="Borodovsky M."/>
            <person name="Guigo R."/>
            <person name="Alvarado L."/>
            <person name="Berlin A."/>
            <person name="Bochicchio J."/>
            <person name="Borenstein D."/>
            <person name="Chapman S."/>
            <person name="Chen Z."/>
            <person name="Engels R."/>
            <person name="Freedman E."/>
            <person name="Gellesch M."/>
            <person name="Goldberg J."/>
            <person name="Griggs A."/>
            <person name="Gujja S."/>
            <person name="Heiman D."/>
            <person name="Hepburn T."/>
            <person name="Howarth C."/>
            <person name="Jen D."/>
            <person name="Larson L."/>
            <person name="Lewis B."/>
            <person name="Mehta T."/>
            <person name="Park D."/>
            <person name="Pearson M."/>
            <person name="Roberts A."/>
            <person name="Saif S."/>
            <person name="Shenoy N."/>
            <person name="Sisk P."/>
            <person name="Stolte C."/>
            <person name="Sykes S."/>
            <person name="Thomson T."/>
            <person name="Walk T."/>
            <person name="White J."/>
            <person name="Yandava C."/>
            <person name="Burger G."/>
            <person name="Gray M.W."/>
            <person name="Holland P.W.H."/>
            <person name="King N."/>
            <person name="Lang F.B.F."/>
            <person name="Roger A.J."/>
            <person name="Ruiz-Trillo I."/>
            <person name="Lander E."/>
            <person name="Nusbaum C."/>
        </authorList>
    </citation>
    <scope>NUCLEOTIDE SEQUENCE [LARGE SCALE GENOMIC DNA]</scope>
    <source>
        <strain evidence="12 13">DAOM BR117</strain>
    </source>
</reference>
<evidence type="ECO:0000256" key="2">
    <source>
        <dbReference type="ARBA" id="ARBA00009889"/>
    </source>
</evidence>
<dbReference type="GO" id="GO:0005634">
    <property type="term" value="C:nucleus"/>
    <property type="evidence" value="ECO:0007669"/>
    <property type="project" value="UniProtKB-SubCell"/>
</dbReference>
<keyword evidence="4" id="KW-0547">Nucleotide-binding</keyword>
<dbReference type="RefSeq" id="XP_016604321.1">
    <property type="nucleotide sequence ID" value="XM_016756588.1"/>
</dbReference>
<proteinExistence type="inferred from homology"/>
<dbReference type="Pfam" id="PF14520">
    <property type="entry name" value="HHH_5"/>
    <property type="match status" value="1"/>
</dbReference>
<dbReference type="Gene3D" id="3.40.50.300">
    <property type="entry name" value="P-loop containing nucleotide triphosphate hydrolases"/>
    <property type="match status" value="2"/>
</dbReference>
<dbReference type="Gene3D" id="1.10.150.20">
    <property type="entry name" value="5' to 3' exonuclease, C-terminal subdomain"/>
    <property type="match status" value="1"/>
</dbReference>
<protein>
    <recommendedName>
        <fullName evidence="3">DNA helicase</fullName>
        <ecNumber evidence="3">3.6.4.12</ecNumber>
    </recommendedName>
</protein>
<dbReference type="eggNOG" id="KOG0354">
    <property type="taxonomic scope" value="Eukaryota"/>
</dbReference>